<dbReference type="PANTHER" id="PTHR11117:SF2">
    <property type="entry name" value="SUCCINATE--COA LIGASE [ADP_GDP-FORMING] SUBUNIT ALPHA, MITOCHONDRIAL"/>
    <property type="match status" value="1"/>
</dbReference>
<accession>X1R7E1</accession>
<dbReference type="SUPFAM" id="SSF52210">
    <property type="entry name" value="Succinyl-CoA synthetase domains"/>
    <property type="match status" value="1"/>
</dbReference>
<reference evidence="3" key="1">
    <citation type="journal article" date="2014" name="Front. Microbiol.">
        <title>High frequency of phylogenetically diverse reductive dehalogenase-homologous genes in deep subseafloor sedimentary metagenomes.</title>
        <authorList>
            <person name="Kawai M."/>
            <person name="Futagami T."/>
            <person name="Toyoda A."/>
            <person name="Takaki Y."/>
            <person name="Nishi S."/>
            <person name="Hori S."/>
            <person name="Arai W."/>
            <person name="Tsubouchi T."/>
            <person name="Morono Y."/>
            <person name="Uchiyama I."/>
            <person name="Ito T."/>
            <person name="Fujiyama A."/>
            <person name="Inagaki F."/>
            <person name="Takami H."/>
        </authorList>
    </citation>
    <scope>NUCLEOTIDE SEQUENCE</scope>
    <source>
        <strain evidence="3">Expedition CK06-06</strain>
    </source>
</reference>
<comment type="caution">
    <text evidence="3">The sequence shown here is derived from an EMBL/GenBank/DDBJ whole genome shotgun (WGS) entry which is preliminary data.</text>
</comment>
<feature type="domain" description="ATP-citrate synthase/succinyl-CoA ligase C-terminal" evidence="2">
    <location>
        <begin position="55"/>
        <end position="157"/>
    </location>
</feature>
<gene>
    <name evidence="3" type="ORF">S12H4_24297</name>
</gene>
<dbReference type="GO" id="GO:0004776">
    <property type="term" value="F:succinate-CoA ligase (GDP-forming) activity"/>
    <property type="evidence" value="ECO:0007669"/>
    <property type="project" value="TreeGrafter"/>
</dbReference>
<dbReference type="AlphaFoldDB" id="X1R7E1"/>
<dbReference type="PROSITE" id="PS01216">
    <property type="entry name" value="SUCCINYL_COA_LIG_1"/>
    <property type="match status" value="1"/>
</dbReference>
<dbReference type="InterPro" id="IPR017440">
    <property type="entry name" value="Cit_synth/succinyl-CoA_lig_AS"/>
</dbReference>
<dbReference type="PROSITE" id="PS00399">
    <property type="entry name" value="SUCCINYL_COA_LIG_2"/>
    <property type="match status" value="1"/>
</dbReference>
<name>X1R7E1_9ZZZZ</name>
<dbReference type="InterPro" id="IPR005811">
    <property type="entry name" value="SUCC_ACL_C"/>
</dbReference>
<dbReference type="GO" id="GO:0004775">
    <property type="term" value="F:succinate-CoA ligase (ADP-forming) activity"/>
    <property type="evidence" value="ECO:0007669"/>
    <property type="project" value="TreeGrafter"/>
</dbReference>
<evidence type="ECO:0000313" key="3">
    <source>
        <dbReference type="EMBL" id="GAI76662.1"/>
    </source>
</evidence>
<dbReference type="GO" id="GO:0000166">
    <property type="term" value="F:nucleotide binding"/>
    <property type="evidence" value="ECO:0007669"/>
    <property type="project" value="UniProtKB-KW"/>
</dbReference>
<dbReference type="EMBL" id="BARW01013146">
    <property type="protein sequence ID" value="GAI76662.1"/>
    <property type="molecule type" value="Genomic_DNA"/>
</dbReference>
<protein>
    <recommendedName>
        <fullName evidence="2">ATP-citrate synthase/succinyl-CoA ligase C-terminal domain-containing protein</fullName>
    </recommendedName>
</protein>
<dbReference type="Gene3D" id="3.40.50.261">
    <property type="entry name" value="Succinyl-CoA synthetase domains"/>
    <property type="match status" value="1"/>
</dbReference>
<sequence>TEGVPVKDTARIRQKAIDNNVILVGPNCPGLITPEASKIGIIPGEICSKGNVGIVSRSGTLTYEIIQNLSINDLGQSSCVGLGGDPIKGIGFNECLMMFEQDPQTKYIVMVGEIGGTGEQEAANLVKKEITKPVFGFIAGQTAPPGKQMGHAGAIVHGK</sequence>
<organism evidence="3">
    <name type="scientific">marine sediment metagenome</name>
    <dbReference type="NCBI Taxonomy" id="412755"/>
    <lineage>
        <taxon>unclassified sequences</taxon>
        <taxon>metagenomes</taxon>
        <taxon>ecological metagenomes</taxon>
    </lineage>
</organism>
<dbReference type="InterPro" id="IPR016102">
    <property type="entry name" value="Succinyl-CoA_synth-like"/>
</dbReference>
<dbReference type="Pfam" id="PF00549">
    <property type="entry name" value="Ligase_CoA"/>
    <property type="match status" value="1"/>
</dbReference>
<evidence type="ECO:0000259" key="2">
    <source>
        <dbReference type="Pfam" id="PF00549"/>
    </source>
</evidence>
<dbReference type="PRINTS" id="PR01798">
    <property type="entry name" value="SCOASYNTHASE"/>
</dbReference>
<proteinExistence type="predicted"/>
<dbReference type="InterPro" id="IPR033847">
    <property type="entry name" value="Citrt_syn/SCS-alpha_CS"/>
</dbReference>
<dbReference type="GO" id="GO:0009361">
    <property type="term" value="C:succinate-CoA ligase complex (ADP-forming)"/>
    <property type="evidence" value="ECO:0007669"/>
    <property type="project" value="TreeGrafter"/>
</dbReference>
<evidence type="ECO:0000256" key="1">
    <source>
        <dbReference type="ARBA" id="ARBA00022741"/>
    </source>
</evidence>
<dbReference type="PANTHER" id="PTHR11117">
    <property type="entry name" value="SUCCINYL-COA LIGASE SUBUNIT ALPHA"/>
    <property type="match status" value="1"/>
</dbReference>
<feature type="non-terminal residue" evidence="3">
    <location>
        <position position="1"/>
    </location>
</feature>
<keyword evidence="1" id="KW-0547">Nucleotide-binding</keyword>
<dbReference type="GO" id="GO:0006099">
    <property type="term" value="P:tricarboxylic acid cycle"/>
    <property type="evidence" value="ECO:0007669"/>
    <property type="project" value="TreeGrafter"/>
</dbReference>